<name>A0A6N9NK09_9FLAO</name>
<dbReference type="RefSeq" id="WP_160633165.1">
    <property type="nucleotide sequence ID" value="NZ_WWNE01000007.1"/>
</dbReference>
<dbReference type="EMBL" id="WWNE01000007">
    <property type="protein sequence ID" value="NBG66204.1"/>
    <property type="molecule type" value="Genomic_DNA"/>
</dbReference>
<dbReference type="AlphaFoldDB" id="A0A6N9NK09"/>
<accession>A0A6N9NK09</accession>
<sequence length="178" mass="21076">MKIVSIFAENLFAFHFDEEVENEFAKLLGEDGKWTDPSYLIEFVELHKSDVPDNENINELPQKLIQSADEINDILYQSSKGKETLGEFFKPLYNQEYQEGELSRKKGRKTYFRLYALKIDTECFVITGGTIKFTHLIKDRTHTQDELNKLERCRSFLKEHDVFDSDSFYEFLLEDNEY</sequence>
<gene>
    <name evidence="1" type="ORF">GQN54_08735</name>
</gene>
<reference evidence="1 2" key="1">
    <citation type="submission" date="2019-12" db="EMBL/GenBank/DDBJ databases">
        <authorList>
            <person name="Zhao J."/>
        </authorList>
    </citation>
    <scope>NUCLEOTIDE SEQUENCE [LARGE SCALE GENOMIC DNA]</scope>
    <source>
        <strain evidence="1 2">S-15</strain>
    </source>
</reference>
<protein>
    <submittedName>
        <fullName evidence="1">Uncharacterized protein</fullName>
    </submittedName>
</protein>
<dbReference type="Proteomes" id="UP000470771">
    <property type="component" value="Unassembled WGS sequence"/>
</dbReference>
<evidence type="ECO:0000313" key="1">
    <source>
        <dbReference type="EMBL" id="NBG66204.1"/>
    </source>
</evidence>
<organism evidence="1 2">
    <name type="scientific">Acidiluteibacter ferrifornacis</name>
    <dbReference type="NCBI Taxonomy" id="2692424"/>
    <lineage>
        <taxon>Bacteria</taxon>
        <taxon>Pseudomonadati</taxon>
        <taxon>Bacteroidota</taxon>
        <taxon>Flavobacteriia</taxon>
        <taxon>Flavobacteriales</taxon>
        <taxon>Cryomorphaceae</taxon>
        <taxon>Acidiluteibacter</taxon>
    </lineage>
</organism>
<proteinExistence type="predicted"/>
<keyword evidence="2" id="KW-1185">Reference proteome</keyword>
<evidence type="ECO:0000313" key="2">
    <source>
        <dbReference type="Proteomes" id="UP000470771"/>
    </source>
</evidence>
<comment type="caution">
    <text evidence="1">The sequence shown here is derived from an EMBL/GenBank/DDBJ whole genome shotgun (WGS) entry which is preliminary data.</text>
</comment>